<evidence type="ECO:0000313" key="4">
    <source>
        <dbReference type="EMBL" id="CTQ51025.1"/>
    </source>
</evidence>
<name>A0A0M6YMY9_9RHOB</name>
<keyword evidence="1 2" id="KW-0129">CBS domain</keyword>
<evidence type="ECO:0000313" key="5">
    <source>
        <dbReference type="Proteomes" id="UP000049222"/>
    </source>
</evidence>
<dbReference type="PANTHER" id="PTHR43080:SF2">
    <property type="entry name" value="CBS DOMAIN-CONTAINING PROTEIN"/>
    <property type="match status" value="1"/>
</dbReference>
<dbReference type="InterPro" id="IPR046342">
    <property type="entry name" value="CBS_dom_sf"/>
</dbReference>
<evidence type="ECO:0000259" key="3">
    <source>
        <dbReference type="PROSITE" id="PS51371"/>
    </source>
</evidence>
<feature type="domain" description="CBS" evidence="3">
    <location>
        <begin position="11"/>
        <end position="68"/>
    </location>
</feature>
<dbReference type="Pfam" id="PF00571">
    <property type="entry name" value="CBS"/>
    <property type="match status" value="2"/>
</dbReference>
<proteinExistence type="predicted"/>
<evidence type="ECO:0000256" key="1">
    <source>
        <dbReference type="ARBA" id="ARBA00023122"/>
    </source>
</evidence>
<reference evidence="4 5" key="1">
    <citation type="submission" date="2015-07" db="EMBL/GenBank/DDBJ databases">
        <authorList>
            <person name="Noorani M."/>
        </authorList>
    </citation>
    <scope>NUCLEOTIDE SEQUENCE [LARGE SCALE GENOMIC DNA]</scope>
    <source>
        <strain evidence="4 5">CECT 7802</strain>
    </source>
</reference>
<dbReference type="OrthoDB" id="9807125at2"/>
<dbReference type="PANTHER" id="PTHR43080">
    <property type="entry name" value="CBS DOMAIN-CONTAINING PROTEIN CBSX3, MITOCHONDRIAL"/>
    <property type="match status" value="1"/>
</dbReference>
<dbReference type="Gene3D" id="3.10.580.10">
    <property type="entry name" value="CBS-domain"/>
    <property type="match status" value="1"/>
</dbReference>
<dbReference type="EMBL" id="CXSU01000012">
    <property type="protein sequence ID" value="CTQ51025.1"/>
    <property type="molecule type" value="Genomic_DNA"/>
</dbReference>
<feature type="domain" description="CBS" evidence="3">
    <location>
        <begin position="77"/>
        <end position="132"/>
    </location>
</feature>
<dbReference type="PROSITE" id="PS51371">
    <property type="entry name" value="CBS"/>
    <property type="match status" value="2"/>
</dbReference>
<dbReference type="Proteomes" id="UP000049222">
    <property type="component" value="Unassembled WGS sequence"/>
</dbReference>
<keyword evidence="5" id="KW-1185">Reference proteome</keyword>
<sequence>MFVTQILKSKQTQGVLTIDPAASIADAVAELAARRIGALVVSADGRRAQGILSERDIVRQLGSDGAAILDQTVGDLMTRDLTTCAPGEDAEAILAAMTEGRFRHMPVEEDGLLIGLISLGDVVKARLSEVSMEKDALAAMISGNG</sequence>
<dbReference type="AlphaFoldDB" id="A0A0M6YMY9"/>
<dbReference type="CDD" id="cd04623">
    <property type="entry name" value="CBS_pair_bac_euk"/>
    <property type="match status" value="1"/>
</dbReference>
<gene>
    <name evidence="4" type="ORF">JDO7802_03059</name>
</gene>
<accession>A0A0M6YMY9</accession>
<dbReference type="STRING" id="420998.JDO7802_03059"/>
<dbReference type="InterPro" id="IPR051257">
    <property type="entry name" value="Diverse_CBS-Domain"/>
</dbReference>
<dbReference type="InterPro" id="IPR044725">
    <property type="entry name" value="CBSX3_CBS_dom"/>
</dbReference>
<dbReference type="SMART" id="SM00116">
    <property type="entry name" value="CBS"/>
    <property type="match status" value="2"/>
</dbReference>
<dbReference type="RefSeq" id="WP_055086779.1">
    <property type="nucleotide sequence ID" value="NZ_CXSU01000012.1"/>
</dbReference>
<organism evidence="4 5">
    <name type="scientific">Jannaschia donghaensis</name>
    <dbReference type="NCBI Taxonomy" id="420998"/>
    <lineage>
        <taxon>Bacteria</taxon>
        <taxon>Pseudomonadati</taxon>
        <taxon>Pseudomonadota</taxon>
        <taxon>Alphaproteobacteria</taxon>
        <taxon>Rhodobacterales</taxon>
        <taxon>Roseobacteraceae</taxon>
        <taxon>Jannaschia</taxon>
    </lineage>
</organism>
<evidence type="ECO:0000256" key="2">
    <source>
        <dbReference type="PROSITE-ProRule" id="PRU00703"/>
    </source>
</evidence>
<dbReference type="SUPFAM" id="SSF54631">
    <property type="entry name" value="CBS-domain pair"/>
    <property type="match status" value="1"/>
</dbReference>
<protein>
    <submittedName>
        <fullName evidence="4">Inosine 5'-monophosphate dehydrogenase</fullName>
    </submittedName>
</protein>
<dbReference type="InterPro" id="IPR000644">
    <property type="entry name" value="CBS_dom"/>
</dbReference>